<protein>
    <recommendedName>
        <fullName evidence="3">Reverse transcriptase domain-containing protein</fullName>
    </recommendedName>
</protein>
<dbReference type="EMBL" id="BKCJ010010983">
    <property type="protein sequence ID" value="GEU94041.1"/>
    <property type="molecule type" value="Genomic_DNA"/>
</dbReference>
<comment type="caution">
    <text evidence="2">The sequence shown here is derived from an EMBL/GenBank/DDBJ whole genome shotgun (WGS) entry which is preliminary data.</text>
</comment>
<reference evidence="2" key="1">
    <citation type="journal article" date="2019" name="Sci. Rep.">
        <title>Draft genome of Tanacetum cinerariifolium, the natural source of mosquito coil.</title>
        <authorList>
            <person name="Yamashiro T."/>
            <person name="Shiraishi A."/>
            <person name="Satake H."/>
            <person name="Nakayama K."/>
        </authorList>
    </citation>
    <scope>NUCLEOTIDE SEQUENCE</scope>
</reference>
<evidence type="ECO:0000313" key="2">
    <source>
        <dbReference type="EMBL" id="GEU94041.1"/>
    </source>
</evidence>
<accession>A0A6L2P6H6</accession>
<organism evidence="2">
    <name type="scientific">Tanacetum cinerariifolium</name>
    <name type="common">Dalmatian daisy</name>
    <name type="synonym">Chrysanthemum cinerariifolium</name>
    <dbReference type="NCBI Taxonomy" id="118510"/>
    <lineage>
        <taxon>Eukaryota</taxon>
        <taxon>Viridiplantae</taxon>
        <taxon>Streptophyta</taxon>
        <taxon>Embryophyta</taxon>
        <taxon>Tracheophyta</taxon>
        <taxon>Spermatophyta</taxon>
        <taxon>Magnoliopsida</taxon>
        <taxon>eudicotyledons</taxon>
        <taxon>Gunneridae</taxon>
        <taxon>Pentapetalae</taxon>
        <taxon>asterids</taxon>
        <taxon>campanulids</taxon>
        <taxon>Asterales</taxon>
        <taxon>Asteraceae</taxon>
        <taxon>Asteroideae</taxon>
        <taxon>Anthemideae</taxon>
        <taxon>Anthemidinae</taxon>
        <taxon>Tanacetum</taxon>
    </lineage>
</organism>
<evidence type="ECO:0008006" key="3">
    <source>
        <dbReference type="Google" id="ProtNLM"/>
    </source>
</evidence>
<feature type="region of interest" description="Disordered" evidence="1">
    <location>
        <begin position="1"/>
        <end position="20"/>
    </location>
</feature>
<evidence type="ECO:0000256" key="1">
    <source>
        <dbReference type="SAM" id="MobiDB-lite"/>
    </source>
</evidence>
<sequence>MSSPNHPTFDIEDAFSSTHSPDYTPASPDYVLALPGKNISDSSNDSSGLVPIASPTLLLFHDDPYMKVIHAYDASIPAQVPIPLPIIMPPSPMLSPIFNPQEFFVPEELLPPKEQVKERLVNGWMIIQRDFDELKIELEKVRSQISRLQKKHIGQKDKIAFVRFRISTLEITLKDIQARHQLYMESLYGYNPLAQELQGRTTTTRLLD</sequence>
<name>A0A6L2P6H6_TANCI</name>
<gene>
    <name evidence="2" type="ORF">Tci_066019</name>
</gene>
<proteinExistence type="predicted"/>
<dbReference type="AlphaFoldDB" id="A0A6L2P6H6"/>